<accession>A0A1B1UAF3</accession>
<dbReference type="InterPro" id="IPR037401">
    <property type="entry name" value="SnoaL-like"/>
</dbReference>
<dbReference type="Pfam" id="PF12680">
    <property type="entry name" value="SnoaL_2"/>
    <property type="match status" value="1"/>
</dbReference>
<dbReference type="AlphaFoldDB" id="A0A1B1UAF3"/>
<feature type="domain" description="SnoaL-like" evidence="1">
    <location>
        <begin position="14"/>
        <end position="105"/>
    </location>
</feature>
<dbReference type="Proteomes" id="UP000092839">
    <property type="component" value="Chromosome"/>
</dbReference>
<dbReference type="OrthoDB" id="8249151at2"/>
<reference evidence="2 3" key="1">
    <citation type="submission" date="2016-07" db="EMBL/GenBank/DDBJ databases">
        <title>Complete genome sequence of Bradyrhizobium icense LMTR 13T, a potential inoculant strain isolated from lima bean (Phaseolus lunatus) in Peru.</title>
        <authorList>
            <person name="Ormeno-Orrillo E."/>
            <person name="Duran D."/>
            <person name="Rogel M.A."/>
            <person name="Rey L."/>
            <person name="Imperial J."/>
            <person name="Ruiz-Argueso T."/>
            <person name="Martinez-Romero E."/>
        </authorList>
    </citation>
    <scope>NUCLEOTIDE SEQUENCE [LARGE SCALE GENOMIC DNA]</scope>
    <source>
        <strain evidence="2 3">LMTR 13</strain>
    </source>
</reference>
<keyword evidence="3" id="KW-1185">Reference proteome</keyword>
<protein>
    <recommendedName>
        <fullName evidence="1">SnoaL-like domain-containing protein</fullName>
    </recommendedName>
</protein>
<dbReference type="InterPro" id="IPR032710">
    <property type="entry name" value="NTF2-like_dom_sf"/>
</dbReference>
<evidence type="ECO:0000259" key="1">
    <source>
        <dbReference type="Pfam" id="PF12680"/>
    </source>
</evidence>
<gene>
    <name evidence="2" type="ORF">LMTR13_05710</name>
</gene>
<sequence>MANANNRFDAIGVVVDWIDACKQRRLDALLDLYDDAATVECCEGGSFNGRSEMERYWRPRLARAGNDAFAIDALMPEEDGISLDYRGYDGRLMRTHFRFTRSGKIQLTACEPVKSAA</sequence>
<dbReference type="KEGG" id="bic:LMTR13_05710"/>
<dbReference type="Gene3D" id="3.10.450.50">
    <property type="match status" value="1"/>
</dbReference>
<name>A0A1B1UAF3_9BRAD</name>
<evidence type="ECO:0000313" key="3">
    <source>
        <dbReference type="Proteomes" id="UP000092839"/>
    </source>
</evidence>
<proteinExistence type="predicted"/>
<dbReference type="EMBL" id="CP016428">
    <property type="protein sequence ID" value="ANV99748.1"/>
    <property type="molecule type" value="Genomic_DNA"/>
</dbReference>
<evidence type="ECO:0000313" key="2">
    <source>
        <dbReference type="EMBL" id="ANV99748.1"/>
    </source>
</evidence>
<dbReference type="SUPFAM" id="SSF54427">
    <property type="entry name" value="NTF2-like"/>
    <property type="match status" value="1"/>
</dbReference>
<organism evidence="2 3">
    <name type="scientific">Bradyrhizobium icense</name>
    <dbReference type="NCBI Taxonomy" id="1274631"/>
    <lineage>
        <taxon>Bacteria</taxon>
        <taxon>Pseudomonadati</taxon>
        <taxon>Pseudomonadota</taxon>
        <taxon>Alphaproteobacteria</taxon>
        <taxon>Hyphomicrobiales</taxon>
        <taxon>Nitrobacteraceae</taxon>
        <taxon>Bradyrhizobium</taxon>
    </lineage>
</organism>